<keyword evidence="2" id="KW-1185">Reference proteome</keyword>
<reference evidence="1" key="2">
    <citation type="submission" date="2015-06" db="UniProtKB">
        <authorList>
            <consortium name="EnsemblMetazoa"/>
        </authorList>
    </citation>
    <scope>IDENTIFICATION</scope>
</reference>
<dbReference type="Proteomes" id="UP000015104">
    <property type="component" value="Unassembled WGS sequence"/>
</dbReference>
<dbReference type="EMBL" id="CAEY01000116">
    <property type="status" value="NOT_ANNOTATED_CDS"/>
    <property type="molecule type" value="Genomic_DNA"/>
</dbReference>
<dbReference type="EnsemblMetazoa" id="tetur12g03500.1">
    <property type="protein sequence ID" value="tetur12g03500.1"/>
    <property type="gene ID" value="tetur12g03500"/>
</dbReference>
<proteinExistence type="predicted"/>
<accession>T1KJ25</accession>
<organism evidence="1 2">
    <name type="scientific">Tetranychus urticae</name>
    <name type="common">Two-spotted spider mite</name>
    <dbReference type="NCBI Taxonomy" id="32264"/>
    <lineage>
        <taxon>Eukaryota</taxon>
        <taxon>Metazoa</taxon>
        <taxon>Ecdysozoa</taxon>
        <taxon>Arthropoda</taxon>
        <taxon>Chelicerata</taxon>
        <taxon>Arachnida</taxon>
        <taxon>Acari</taxon>
        <taxon>Acariformes</taxon>
        <taxon>Trombidiformes</taxon>
        <taxon>Prostigmata</taxon>
        <taxon>Eleutherengona</taxon>
        <taxon>Raphignathae</taxon>
        <taxon>Tetranychoidea</taxon>
        <taxon>Tetranychidae</taxon>
        <taxon>Tetranychus</taxon>
    </lineage>
</organism>
<reference evidence="2" key="1">
    <citation type="submission" date="2011-08" db="EMBL/GenBank/DDBJ databases">
        <authorList>
            <person name="Rombauts S."/>
        </authorList>
    </citation>
    <scope>NUCLEOTIDE SEQUENCE</scope>
    <source>
        <strain evidence="2">London</strain>
    </source>
</reference>
<dbReference type="HOGENOM" id="CLU_2906964_0_0_1"/>
<evidence type="ECO:0000313" key="2">
    <source>
        <dbReference type="Proteomes" id="UP000015104"/>
    </source>
</evidence>
<evidence type="ECO:0000313" key="1">
    <source>
        <dbReference type="EnsemblMetazoa" id="tetur12g03500.1"/>
    </source>
</evidence>
<sequence>MQDEKSITQPIIFTSNSSYFSTKHFHPKSFQQHLNSMYQFANAITCTRGKATERRKRKIENK</sequence>
<name>T1KJ25_TETUR</name>
<protein>
    <submittedName>
        <fullName evidence="1">Uncharacterized protein</fullName>
    </submittedName>
</protein>
<dbReference type="AlphaFoldDB" id="T1KJ25"/>